<sequence>MASDRNIRLSFLHFPGETRNQIYHHLYEPLDENDAGDEITPAQDAPEWKHFPPLMRTCRQIHQEAKPLLYAPTYIFNESELESNLHFLSSSPAASNLRNVRIEYEAAPFYPYIGPPHDGMWLDLSMLRALIASAPNLERLDIVFSQEYIVHIFHRDLDSPPFYIKGYAWPDMPMPNGGPLPFITNVWQYPKVFSGDLVVDNLVGFVKGVLSDATGEKRMGEVERALRTSRTYRMRVWEKLVLFEDYMKGFGEGMVDVLRGFRGSGSFREVRMSGTVDVKWMRAMAVAAGVTLEAMHATSKVVAGLIRGSKKIPEPS</sequence>
<evidence type="ECO:0000313" key="2">
    <source>
        <dbReference type="Proteomes" id="UP001175000"/>
    </source>
</evidence>
<organism evidence="1 2">
    <name type="scientific">Immersiella caudata</name>
    <dbReference type="NCBI Taxonomy" id="314043"/>
    <lineage>
        <taxon>Eukaryota</taxon>
        <taxon>Fungi</taxon>
        <taxon>Dikarya</taxon>
        <taxon>Ascomycota</taxon>
        <taxon>Pezizomycotina</taxon>
        <taxon>Sordariomycetes</taxon>
        <taxon>Sordariomycetidae</taxon>
        <taxon>Sordariales</taxon>
        <taxon>Lasiosphaeriaceae</taxon>
        <taxon>Immersiella</taxon>
    </lineage>
</organism>
<dbReference type="AlphaFoldDB" id="A0AA40BXX6"/>
<dbReference type="Proteomes" id="UP001175000">
    <property type="component" value="Unassembled WGS sequence"/>
</dbReference>
<dbReference type="InterPro" id="IPR038883">
    <property type="entry name" value="AN11006-like"/>
</dbReference>
<keyword evidence="2" id="KW-1185">Reference proteome</keyword>
<reference evidence="1" key="1">
    <citation type="submission" date="2023-06" db="EMBL/GenBank/DDBJ databases">
        <title>Genome-scale phylogeny and comparative genomics of the fungal order Sordariales.</title>
        <authorList>
            <consortium name="Lawrence Berkeley National Laboratory"/>
            <person name="Hensen N."/>
            <person name="Bonometti L."/>
            <person name="Westerberg I."/>
            <person name="Brannstrom I.O."/>
            <person name="Guillou S."/>
            <person name="Cros-Aarteil S."/>
            <person name="Calhoun S."/>
            <person name="Haridas S."/>
            <person name="Kuo A."/>
            <person name="Mondo S."/>
            <person name="Pangilinan J."/>
            <person name="Riley R."/>
            <person name="Labutti K."/>
            <person name="Andreopoulos B."/>
            <person name="Lipzen A."/>
            <person name="Chen C."/>
            <person name="Yanf M."/>
            <person name="Daum C."/>
            <person name="Ng V."/>
            <person name="Clum A."/>
            <person name="Steindorff A."/>
            <person name="Ohm R."/>
            <person name="Martin F."/>
            <person name="Silar P."/>
            <person name="Natvig D."/>
            <person name="Lalanne C."/>
            <person name="Gautier V."/>
            <person name="Ament-Velasquez S.L."/>
            <person name="Kruys A."/>
            <person name="Hutchinson M.I."/>
            <person name="Powell A.J."/>
            <person name="Barry K."/>
            <person name="Miller A.N."/>
            <person name="Grigoriev I.V."/>
            <person name="Debuchy R."/>
            <person name="Gladieux P."/>
            <person name="Thoren M.H."/>
            <person name="Johannesson H."/>
        </authorList>
    </citation>
    <scope>NUCLEOTIDE SEQUENCE</scope>
    <source>
        <strain evidence="1">CBS 606.72</strain>
    </source>
</reference>
<accession>A0AA40BXX6</accession>
<dbReference type="PANTHER" id="PTHR42085:SF2">
    <property type="entry name" value="F-BOX DOMAIN-CONTAINING PROTEIN"/>
    <property type="match status" value="1"/>
</dbReference>
<proteinExistence type="predicted"/>
<evidence type="ECO:0000313" key="1">
    <source>
        <dbReference type="EMBL" id="KAK0617659.1"/>
    </source>
</evidence>
<name>A0AA40BXX6_9PEZI</name>
<gene>
    <name evidence="1" type="ORF">B0T14DRAFT_569146</name>
</gene>
<protein>
    <submittedName>
        <fullName evidence="1">Uncharacterized protein</fullName>
    </submittedName>
</protein>
<comment type="caution">
    <text evidence="1">The sequence shown here is derived from an EMBL/GenBank/DDBJ whole genome shotgun (WGS) entry which is preliminary data.</text>
</comment>
<dbReference type="PANTHER" id="PTHR42085">
    <property type="entry name" value="F-BOX DOMAIN-CONTAINING PROTEIN"/>
    <property type="match status" value="1"/>
</dbReference>
<dbReference type="EMBL" id="JAULSU010000005">
    <property type="protein sequence ID" value="KAK0617659.1"/>
    <property type="molecule type" value="Genomic_DNA"/>
</dbReference>